<evidence type="ECO:0000259" key="3">
    <source>
        <dbReference type="SMART" id="SM00903"/>
    </source>
</evidence>
<dbReference type="Pfam" id="PF01613">
    <property type="entry name" value="Flavin_Reduct"/>
    <property type="match status" value="1"/>
</dbReference>
<keyword evidence="2 4" id="KW-0560">Oxidoreductase</keyword>
<gene>
    <name evidence="4" type="primary">ntaB_1</name>
    <name evidence="4" type="ORF">PRI8871_00762</name>
</gene>
<evidence type="ECO:0000256" key="1">
    <source>
        <dbReference type="ARBA" id="ARBA00008898"/>
    </source>
</evidence>
<dbReference type="InterPro" id="IPR002563">
    <property type="entry name" value="Flavin_Rdtase-like_dom"/>
</dbReference>
<dbReference type="AlphaFoldDB" id="A0A2R8AQQ1"/>
<sequence>MSVSLNDFKRAMRALPAQVAVISAKADDVRIAMTATAVTSLSAEPPQLLICVHHMARPAAVIRKAGAFAVNLVHCQQVDVATQCALPGLEPEDRFALGQWTDGEGAGQPLLDGAVVNFDCRLVSEAQHGTHFVFVGQIEALRFADGAPLLYHDAGYRELGNRLDALHLNWDNSGLAF</sequence>
<reference evidence="5" key="1">
    <citation type="submission" date="2018-03" db="EMBL/GenBank/DDBJ databases">
        <authorList>
            <person name="Rodrigo-Torres L."/>
            <person name="Arahal R. D."/>
            <person name="Lucena T."/>
        </authorList>
    </citation>
    <scope>NUCLEOTIDE SEQUENCE [LARGE SCALE GENOMIC DNA]</scope>
    <source>
        <strain evidence="5">CECT 8871</strain>
    </source>
</reference>
<dbReference type="EMBL" id="OMOJ01000001">
    <property type="protein sequence ID" value="SPF78169.1"/>
    <property type="molecule type" value="Genomic_DNA"/>
</dbReference>
<evidence type="ECO:0000256" key="2">
    <source>
        <dbReference type="ARBA" id="ARBA00023002"/>
    </source>
</evidence>
<dbReference type="RefSeq" id="WP_108884838.1">
    <property type="nucleotide sequence ID" value="NZ_OMOJ01000001.1"/>
</dbReference>
<accession>A0A2R8AQQ1</accession>
<dbReference type="GO" id="GO:0010181">
    <property type="term" value="F:FMN binding"/>
    <property type="evidence" value="ECO:0007669"/>
    <property type="project" value="InterPro"/>
</dbReference>
<dbReference type="OrthoDB" id="9792858at2"/>
<dbReference type="InterPro" id="IPR012349">
    <property type="entry name" value="Split_barrel_FMN-bd"/>
</dbReference>
<comment type="similarity">
    <text evidence="1">Belongs to the non-flavoprotein flavin reductase family.</text>
</comment>
<evidence type="ECO:0000313" key="5">
    <source>
        <dbReference type="Proteomes" id="UP000244904"/>
    </source>
</evidence>
<dbReference type="SUPFAM" id="SSF50475">
    <property type="entry name" value="FMN-binding split barrel"/>
    <property type="match status" value="1"/>
</dbReference>
<dbReference type="Gene3D" id="2.30.110.10">
    <property type="entry name" value="Electron Transport, Fmn-binding Protein, Chain A"/>
    <property type="match status" value="1"/>
</dbReference>
<dbReference type="PANTHER" id="PTHR30466">
    <property type="entry name" value="FLAVIN REDUCTASE"/>
    <property type="match status" value="1"/>
</dbReference>
<name>A0A2R8AQQ1_9RHOB</name>
<proteinExistence type="inferred from homology"/>
<organism evidence="4 5">
    <name type="scientific">Pseudoprimorskyibacter insulae</name>
    <dbReference type="NCBI Taxonomy" id="1695997"/>
    <lineage>
        <taxon>Bacteria</taxon>
        <taxon>Pseudomonadati</taxon>
        <taxon>Pseudomonadota</taxon>
        <taxon>Alphaproteobacteria</taxon>
        <taxon>Rhodobacterales</taxon>
        <taxon>Paracoccaceae</taxon>
        <taxon>Pseudoprimorskyibacter</taxon>
    </lineage>
</organism>
<dbReference type="PANTHER" id="PTHR30466:SF11">
    <property type="entry name" value="FLAVIN-DEPENDENT MONOOXYGENASE, REDUCTASE SUBUNIT HSAB"/>
    <property type="match status" value="1"/>
</dbReference>
<dbReference type="Proteomes" id="UP000244904">
    <property type="component" value="Unassembled WGS sequence"/>
</dbReference>
<keyword evidence="5" id="KW-1185">Reference proteome</keyword>
<dbReference type="SMART" id="SM00903">
    <property type="entry name" value="Flavin_Reduct"/>
    <property type="match status" value="1"/>
</dbReference>
<dbReference type="InterPro" id="IPR050268">
    <property type="entry name" value="NADH-dep_flavin_reductase"/>
</dbReference>
<protein>
    <submittedName>
        <fullName evidence="4">FMN reductase (NADH) NtaB</fullName>
        <ecNumber evidence="4">1.5.1.42</ecNumber>
    </submittedName>
</protein>
<feature type="domain" description="Flavin reductase like" evidence="3">
    <location>
        <begin position="12"/>
        <end position="158"/>
    </location>
</feature>
<dbReference type="EC" id="1.5.1.42" evidence="4"/>
<dbReference type="GO" id="GO:0052874">
    <property type="term" value="F:FMN reductase (NADH) activity"/>
    <property type="evidence" value="ECO:0007669"/>
    <property type="project" value="UniProtKB-EC"/>
</dbReference>
<dbReference type="GO" id="GO:0042602">
    <property type="term" value="F:riboflavin reductase (NADPH) activity"/>
    <property type="evidence" value="ECO:0007669"/>
    <property type="project" value="TreeGrafter"/>
</dbReference>
<evidence type="ECO:0000313" key="4">
    <source>
        <dbReference type="EMBL" id="SPF78169.1"/>
    </source>
</evidence>